<dbReference type="AlphaFoldDB" id="M6G270"/>
<gene>
    <name evidence="1" type="ORF">LEP1GSC038_2500</name>
</gene>
<dbReference type="Proteomes" id="UP000012101">
    <property type="component" value="Unassembled WGS sequence"/>
</dbReference>
<evidence type="ECO:0000313" key="1">
    <source>
        <dbReference type="EMBL" id="EMM73026.1"/>
    </source>
</evidence>
<dbReference type="EMBL" id="AFJM02000034">
    <property type="protein sequence ID" value="EMM73026.1"/>
    <property type="molecule type" value="Genomic_DNA"/>
</dbReference>
<sequence>MQVKSITSRRNTRRKLQLLIVSISMITLKKGYRTFLD</sequence>
<proteinExistence type="predicted"/>
<evidence type="ECO:0000313" key="2">
    <source>
        <dbReference type="Proteomes" id="UP000012101"/>
    </source>
</evidence>
<accession>M6G270</accession>
<reference evidence="1 2" key="1">
    <citation type="submission" date="2013-01" db="EMBL/GenBank/DDBJ databases">
        <authorList>
            <person name="Harkins D.M."/>
            <person name="Durkin A.S."/>
            <person name="Brinkac L.M."/>
            <person name="Haft D.H."/>
            <person name="Selengut J.D."/>
            <person name="Sanka R."/>
            <person name="DePew J."/>
            <person name="Purushe J."/>
            <person name="Hospenthal D.R."/>
            <person name="Murray C.K."/>
            <person name="Pimentel G."/>
            <person name="Wasfy M."/>
            <person name="Vinetz J.M."/>
            <person name="Sutton G.G."/>
            <person name="Nierman W.C."/>
            <person name="Fouts D.E."/>
        </authorList>
    </citation>
    <scope>NUCLEOTIDE SEQUENCE [LARGE SCALE GENOMIC DNA]</scope>
    <source>
        <strain evidence="1 2">2006001855</strain>
    </source>
</reference>
<organism evidence="1 2">
    <name type="scientific">Leptospira weilii str. 2006001855</name>
    <dbReference type="NCBI Taxonomy" id="996804"/>
    <lineage>
        <taxon>Bacteria</taxon>
        <taxon>Pseudomonadati</taxon>
        <taxon>Spirochaetota</taxon>
        <taxon>Spirochaetia</taxon>
        <taxon>Leptospirales</taxon>
        <taxon>Leptospiraceae</taxon>
        <taxon>Leptospira</taxon>
    </lineage>
</organism>
<name>M6G270_9LEPT</name>
<protein>
    <submittedName>
        <fullName evidence="1">Uncharacterized protein</fullName>
    </submittedName>
</protein>
<comment type="caution">
    <text evidence="1">The sequence shown here is derived from an EMBL/GenBank/DDBJ whole genome shotgun (WGS) entry which is preliminary data.</text>
</comment>